<dbReference type="Proteomes" id="UP001516023">
    <property type="component" value="Unassembled WGS sequence"/>
</dbReference>
<keyword evidence="1" id="KW-0175">Coiled coil</keyword>
<dbReference type="AlphaFoldDB" id="A0ABD3QI13"/>
<organism evidence="2 3">
    <name type="scientific">Cyclotella cryptica</name>
    <dbReference type="NCBI Taxonomy" id="29204"/>
    <lineage>
        <taxon>Eukaryota</taxon>
        <taxon>Sar</taxon>
        <taxon>Stramenopiles</taxon>
        <taxon>Ochrophyta</taxon>
        <taxon>Bacillariophyta</taxon>
        <taxon>Coscinodiscophyceae</taxon>
        <taxon>Thalassiosirophycidae</taxon>
        <taxon>Stephanodiscales</taxon>
        <taxon>Stephanodiscaceae</taxon>
        <taxon>Cyclotella</taxon>
    </lineage>
</organism>
<sequence length="118" mass="13058">MSYTSADRSVFQGDAAREGWHIKHLISSQSMQTGRAIQHLITLGLLSREELLGIESLISNDAAAQLLKERRAHTALVLRAQKEMQEKNEENADKLAQFAICSSSKSIQKARLRAALAV</sequence>
<comment type="caution">
    <text evidence="2">The sequence shown here is derived from an EMBL/GenBank/DDBJ whole genome shotgun (WGS) entry which is preliminary data.</text>
</comment>
<proteinExistence type="predicted"/>
<feature type="coiled-coil region" evidence="1">
    <location>
        <begin position="70"/>
        <end position="97"/>
    </location>
</feature>
<dbReference type="EMBL" id="JABMIG020000035">
    <property type="protein sequence ID" value="KAL3799975.1"/>
    <property type="molecule type" value="Genomic_DNA"/>
</dbReference>
<accession>A0ABD3QI13</accession>
<keyword evidence="3" id="KW-1185">Reference proteome</keyword>
<evidence type="ECO:0008006" key="4">
    <source>
        <dbReference type="Google" id="ProtNLM"/>
    </source>
</evidence>
<gene>
    <name evidence="2" type="ORF">HJC23_007448</name>
</gene>
<reference evidence="2 3" key="1">
    <citation type="journal article" date="2020" name="G3 (Bethesda)">
        <title>Improved Reference Genome for Cyclotella cryptica CCMP332, a Model for Cell Wall Morphogenesis, Salinity Adaptation, and Lipid Production in Diatoms (Bacillariophyta).</title>
        <authorList>
            <person name="Roberts W.R."/>
            <person name="Downey K.M."/>
            <person name="Ruck E.C."/>
            <person name="Traller J.C."/>
            <person name="Alverson A.J."/>
        </authorList>
    </citation>
    <scope>NUCLEOTIDE SEQUENCE [LARGE SCALE GENOMIC DNA]</scope>
    <source>
        <strain evidence="2 3">CCMP332</strain>
    </source>
</reference>
<evidence type="ECO:0000256" key="1">
    <source>
        <dbReference type="SAM" id="Coils"/>
    </source>
</evidence>
<evidence type="ECO:0000313" key="2">
    <source>
        <dbReference type="EMBL" id="KAL3799975.1"/>
    </source>
</evidence>
<name>A0ABD3QI13_9STRA</name>
<protein>
    <recommendedName>
        <fullName evidence="4">CARD domain-containing protein</fullName>
    </recommendedName>
</protein>
<evidence type="ECO:0000313" key="3">
    <source>
        <dbReference type="Proteomes" id="UP001516023"/>
    </source>
</evidence>